<reference evidence="2 3" key="1">
    <citation type="submission" date="2019-06" db="EMBL/GenBank/DDBJ databases">
        <title>Paenimaribius caenipelagi gen. nov., sp. nov., isolated from a tidal flat.</title>
        <authorList>
            <person name="Yoon J.-H."/>
        </authorList>
    </citation>
    <scope>NUCLEOTIDE SEQUENCE [LARGE SCALE GENOMIC DNA]</scope>
    <source>
        <strain evidence="2 3">JBTF-M29</strain>
    </source>
</reference>
<sequence length="60" mass="6959">MIDWIRQFARDERGTIEAVMYIGIIALPLVMFLAIFGKDVIDWIREVAPRIFDEGATFLD</sequence>
<dbReference type="Proteomes" id="UP000318590">
    <property type="component" value="Unassembled WGS sequence"/>
</dbReference>
<keyword evidence="1" id="KW-0472">Membrane</keyword>
<evidence type="ECO:0000313" key="3">
    <source>
        <dbReference type="Proteomes" id="UP000318590"/>
    </source>
</evidence>
<dbReference type="AlphaFoldDB" id="A0A547PUI1"/>
<evidence type="ECO:0000256" key="1">
    <source>
        <dbReference type="SAM" id="Phobius"/>
    </source>
</evidence>
<proteinExistence type="predicted"/>
<dbReference type="EMBL" id="VFSV01000023">
    <property type="protein sequence ID" value="TRD17751.1"/>
    <property type="molecule type" value="Genomic_DNA"/>
</dbReference>
<protein>
    <submittedName>
        <fullName evidence="2">Uncharacterized protein</fullName>
    </submittedName>
</protein>
<name>A0A547PUI1_9RHOB</name>
<keyword evidence="1" id="KW-0812">Transmembrane</keyword>
<feature type="transmembrane region" description="Helical" evidence="1">
    <location>
        <begin position="18"/>
        <end position="36"/>
    </location>
</feature>
<organism evidence="2 3">
    <name type="scientific">Palleronia caenipelagi</name>
    <dbReference type="NCBI Taxonomy" id="2489174"/>
    <lineage>
        <taxon>Bacteria</taxon>
        <taxon>Pseudomonadati</taxon>
        <taxon>Pseudomonadota</taxon>
        <taxon>Alphaproteobacteria</taxon>
        <taxon>Rhodobacterales</taxon>
        <taxon>Roseobacteraceae</taxon>
        <taxon>Palleronia</taxon>
    </lineage>
</organism>
<keyword evidence="1" id="KW-1133">Transmembrane helix</keyword>
<gene>
    <name evidence="2" type="ORF">FEV53_12810</name>
</gene>
<keyword evidence="3" id="KW-1185">Reference proteome</keyword>
<comment type="caution">
    <text evidence="2">The sequence shown here is derived from an EMBL/GenBank/DDBJ whole genome shotgun (WGS) entry which is preliminary data.</text>
</comment>
<evidence type="ECO:0000313" key="2">
    <source>
        <dbReference type="EMBL" id="TRD17751.1"/>
    </source>
</evidence>
<accession>A0A547PUI1</accession>